<accession>A0A1X0NFG8</accession>
<evidence type="ECO:0000313" key="2">
    <source>
        <dbReference type="EMBL" id="ORC83472.1"/>
    </source>
</evidence>
<gene>
    <name evidence="2" type="ORF">TM35_000681040</name>
</gene>
<dbReference type="EMBL" id="NBCO01000068">
    <property type="protein sequence ID" value="ORC83472.1"/>
    <property type="molecule type" value="Genomic_DNA"/>
</dbReference>
<protein>
    <submittedName>
        <fullName evidence="2">Uncharacterized protein</fullName>
    </submittedName>
</protein>
<feature type="non-terminal residue" evidence="2">
    <location>
        <position position="1"/>
    </location>
</feature>
<evidence type="ECO:0000313" key="3">
    <source>
        <dbReference type="Proteomes" id="UP000192257"/>
    </source>
</evidence>
<proteinExistence type="predicted"/>
<feature type="compositionally biased region" description="Polar residues" evidence="1">
    <location>
        <begin position="68"/>
        <end position="83"/>
    </location>
</feature>
<reference evidence="2 3" key="1">
    <citation type="submission" date="2017-03" db="EMBL/GenBank/DDBJ databases">
        <title>An alternative strategy for trypanosome survival in the mammalian bloodstream revealed through genome and transcriptome analysis of the ubiquitous bovine parasite Trypanosoma (Megatrypanum) theileri.</title>
        <authorList>
            <person name="Kelly S."/>
            <person name="Ivens A."/>
            <person name="Mott A."/>
            <person name="O'Neill E."/>
            <person name="Emms D."/>
            <person name="Macleod O."/>
            <person name="Voorheis P."/>
            <person name="Matthews J."/>
            <person name="Matthews K."/>
            <person name="Carrington M."/>
        </authorList>
    </citation>
    <scope>NUCLEOTIDE SEQUENCE [LARGE SCALE GENOMIC DNA]</scope>
    <source>
        <strain evidence="2">Edinburgh</strain>
    </source>
</reference>
<name>A0A1X0NFG8_9TRYP</name>
<comment type="caution">
    <text evidence="2">The sequence shown here is derived from an EMBL/GenBank/DDBJ whole genome shotgun (WGS) entry which is preliminary data.</text>
</comment>
<dbReference type="RefSeq" id="XP_028877538.1">
    <property type="nucleotide sequence ID" value="XM_029031151.1"/>
</dbReference>
<feature type="compositionally biased region" description="Pro residues" evidence="1">
    <location>
        <begin position="9"/>
        <end position="33"/>
    </location>
</feature>
<keyword evidence="3" id="KW-1185">Reference proteome</keyword>
<sequence length="122" mass="12271">AAAGAAVGPDPPCTPGSSEPPCPAGSGHPPGPILPTKGPVVAPAGQKDERDDGVDGPDPESEVLSAEGNGNSLGNLHETTQHAGQRGKEPTEPPVAPHTTTNRDVSLREQDPNHSDSQNPGE</sequence>
<dbReference type="VEuPathDB" id="TriTrypDB:TM35_000681040"/>
<feature type="compositionally biased region" description="Basic and acidic residues" evidence="1">
    <location>
        <begin position="105"/>
        <end position="114"/>
    </location>
</feature>
<dbReference type="Proteomes" id="UP000192257">
    <property type="component" value="Unassembled WGS sequence"/>
</dbReference>
<evidence type="ECO:0000256" key="1">
    <source>
        <dbReference type="SAM" id="MobiDB-lite"/>
    </source>
</evidence>
<feature type="non-terminal residue" evidence="2">
    <location>
        <position position="122"/>
    </location>
</feature>
<dbReference type="AlphaFoldDB" id="A0A1X0NFG8"/>
<dbReference type="GeneID" id="39990931"/>
<feature type="region of interest" description="Disordered" evidence="1">
    <location>
        <begin position="1"/>
        <end position="122"/>
    </location>
</feature>
<organism evidence="2 3">
    <name type="scientific">Trypanosoma theileri</name>
    <dbReference type="NCBI Taxonomy" id="67003"/>
    <lineage>
        <taxon>Eukaryota</taxon>
        <taxon>Discoba</taxon>
        <taxon>Euglenozoa</taxon>
        <taxon>Kinetoplastea</taxon>
        <taxon>Metakinetoplastina</taxon>
        <taxon>Trypanosomatida</taxon>
        <taxon>Trypanosomatidae</taxon>
        <taxon>Trypanosoma</taxon>
    </lineage>
</organism>
<feature type="compositionally biased region" description="Acidic residues" evidence="1">
    <location>
        <begin position="51"/>
        <end position="61"/>
    </location>
</feature>